<feature type="transmembrane region" description="Helical" evidence="2">
    <location>
        <begin position="230"/>
        <end position="247"/>
    </location>
</feature>
<dbReference type="InterPro" id="IPR029058">
    <property type="entry name" value="AB_hydrolase_fold"/>
</dbReference>
<gene>
    <name evidence="3" type="ORF">DEJ50_20090</name>
</gene>
<feature type="transmembrane region" description="Helical" evidence="2">
    <location>
        <begin position="67"/>
        <end position="85"/>
    </location>
</feature>
<name>A0A5P2D3N4_STRVZ</name>
<protein>
    <recommendedName>
        <fullName evidence="5">Integral membrane protein</fullName>
    </recommendedName>
</protein>
<dbReference type="SUPFAM" id="SSF53474">
    <property type="entry name" value="alpha/beta-Hydrolases"/>
    <property type="match status" value="1"/>
</dbReference>
<dbReference type="EMBL" id="CP029190">
    <property type="protein sequence ID" value="QES49772.1"/>
    <property type="molecule type" value="Genomic_DNA"/>
</dbReference>
<evidence type="ECO:0000313" key="3">
    <source>
        <dbReference type="EMBL" id="QES49772.1"/>
    </source>
</evidence>
<dbReference type="Proteomes" id="UP000325211">
    <property type="component" value="Chromosome"/>
</dbReference>
<feature type="transmembrane region" description="Helical" evidence="2">
    <location>
        <begin position="353"/>
        <end position="377"/>
    </location>
</feature>
<accession>A0A5P2D3N4</accession>
<feature type="transmembrane region" description="Helical" evidence="2">
    <location>
        <begin position="397"/>
        <end position="424"/>
    </location>
</feature>
<keyword evidence="2" id="KW-1133">Transmembrane helix</keyword>
<feature type="transmembrane region" description="Helical" evidence="2">
    <location>
        <begin position="322"/>
        <end position="341"/>
    </location>
</feature>
<feature type="transmembrane region" description="Helical" evidence="2">
    <location>
        <begin position="474"/>
        <end position="493"/>
    </location>
</feature>
<proteinExistence type="predicted"/>
<feature type="transmembrane region" description="Helical" evidence="2">
    <location>
        <begin position="253"/>
        <end position="277"/>
    </location>
</feature>
<evidence type="ECO:0008006" key="5">
    <source>
        <dbReference type="Google" id="ProtNLM"/>
    </source>
</evidence>
<feature type="transmembrane region" description="Helical" evidence="2">
    <location>
        <begin position="284"/>
        <end position="302"/>
    </location>
</feature>
<dbReference type="Gene3D" id="3.40.50.1820">
    <property type="entry name" value="alpha/beta hydrolase"/>
    <property type="match status" value="1"/>
</dbReference>
<evidence type="ECO:0000256" key="2">
    <source>
        <dbReference type="SAM" id="Phobius"/>
    </source>
</evidence>
<keyword evidence="2" id="KW-0472">Membrane</keyword>
<feature type="transmembrane region" description="Helical" evidence="2">
    <location>
        <begin position="155"/>
        <end position="174"/>
    </location>
</feature>
<organism evidence="3 4">
    <name type="scientific">Streptomyces venezuelae</name>
    <dbReference type="NCBI Taxonomy" id="54571"/>
    <lineage>
        <taxon>Bacteria</taxon>
        <taxon>Bacillati</taxon>
        <taxon>Actinomycetota</taxon>
        <taxon>Actinomycetes</taxon>
        <taxon>Kitasatosporales</taxon>
        <taxon>Streptomycetaceae</taxon>
        <taxon>Streptomyces</taxon>
    </lineage>
</organism>
<evidence type="ECO:0000256" key="1">
    <source>
        <dbReference type="SAM" id="MobiDB-lite"/>
    </source>
</evidence>
<sequence>MGVVEVVVPGVGLVDRLEALQPSGVQRVSGDERAGVYRTAGVREHGSGVIREVYDWARLTIGGATRALWLFLLPFLLVNQVAWMQPFRLDRKWASGMYRWVAQMLGLSLTMLAVAAFAQGAMDQLVWQCGTGGSAGGVCKEANPLVHFVRQHGTVTGMLLAALVPVIALGSMSFSARDERQEYRSVRRTAEVTGDPWKAVKGGEKPERPLATPLFWEYNWRARGLTARHLCAGVLTLALLLTVPAYRSGAGDGAAWLLFAVIGAGAVLVSAGSWWWPGRLGERAVGTCCLLALAGAAVYYGGSGGQRTNQVMLPGVGMLTTLLLAGQVVLLLVMAALCLWTPRDPADRVPLRGLAGVAMGVLACFSAWQCSTAVLLWTQDWLTAEPERQRVQLPAAVRANAAALPIVTLSAVGLTVLLVAVLAARRKWASRPWPRSDAEKEEYEERRQLLALAQARAGAAGDPPKLLTQVDRGLAAAAVLVTAILAVFGALAFHSPDYLSLHYQELMADGLRLLTSLGSFMLVALIVVMLLAARTIILRAESRRYTGIMWAFGAFWPRSGHPFTPATWTGRGVPELTHRLGALLEGRPEGRVLLHGHSMGAMIGMLALMQAKAGYRPQIALLTTGCPLTSFFRRHYPAYLTREAVEDLAAGVGGPDGLAGWANVRRDTDAMAGPVGHGLDRQPWPDGVDPAAPAGTPAGPRGPAQPVFIPLQRHDFYRVDPRIEEVREDLLNRLRQP</sequence>
<feature type="region of interest" description="Disordered" evidence="1">
    <location>
        <begin position="680"/>
        <end position="706"/>
    </location>
</feature>
<evidence type="ECO:0000313" key="4">
    <source>
        <dbReference type="Proteomes" id="UP000325211"/>
    </source>
</evidence>
<dbReference type="AlphaFoldDB" id="A0A5P2D3N4"/>
<feature type="transmembrane region" description="Helical" evidence="2">
    <location>
        <begin position="97"/>
        <end position="118"/>
    </location>
</feature>
<feature type="compositionally biased region" description="Low complexity" evidence="1">
    <location>
        <begin position="684"/>
        <end position="706"/>
    </location>
</feature>
<feature type="transmembrane region" description="Helical" evidence="2">
    <location>
        <begin position="513"/>
        <end position="533"/>
    </location>
</feature>
<keyword evidence="2" id="KW-0812">Transmembrane</keyword>
<reference evidence="3 4" key="1">
    <citation type="submission" date="2018-05" db="EMBL/GenBank/DDBJ databases">
        <title>Streptomyces venezuelae.</title>
        <authorList>
            <person name="Kim W."/>
            <person name="Lee N."/>
            <person name="Cho B.-K."/>
        </authorList>
    </citation>
    <scope>NUCLEOTIDE SEQUENCE [LARGE SCALE GENOMIC DNA]</scope>
    <source>
        <strain evidence="3 4">ATCC 21782</strain>
    </source>
</reference>